<accession>A0A0F9RJ71</accession>
<gene>
    <name evidence="1" type="ORF">LCGC14_0571330</name>
</gene>
<sequence>MAIFDSLLSSLKKDEDFKAAQKARKIEKLLDEREKSVHERNLENFLERKRQEQIKKKMDKINLEQSRGMLFGGNGREKNIFLNHAPVLNTDNMFLRSKRTKEKGMFFK</sequence>
<evidence type="ECO:0000313" key="1">
    <source>
        <dbReference type="EMBL" id="KKN56555.1"/>
    </source>
</evidence>
<reference evidence="1" key="1">
    <citation type="journal article" date="2015" name="Nature">
        <title>Complex archaea that bridge the gap between prokaryotes and eukaryotes.</title>
        <authorList>
            <person name="Spang A."/>
            <person name="Saw J.H."/>
            <person name="Jorgensen S.L."/>
            <person name="Zaremba-Niedzwiedzka K."/>
            <person name="Martijn J."/>
            <person name="Lind A.E."/>
            <person name="van Eijk R."/>
            <person name="Schleper C."/>
            <person name="Guy L."/>
            <person name="Ettema T.J."/>
        </authorList>
    </citation>
    <scope>NUCLEOTIDE SEQUENCE</scope>
</reference>
<organism evidence="1">
    <name type="scientific">marine sediment metagenome</name>
    <dbReference type="NCBI Taxonomy" id="412755"/>
    <lineage>
        <taxon>unclassified sequences</taxon>
        <taxon>metagenomes</taxon>
        <taxon>ecological metagenomes</taxon>
    </lineage>
</organism>
<proteinExistence type="predicted"/>
<name>A0A0F9RJ71_9ZZZZ</name>
<protein>
    <submittedName>
        <fullName evidence="1">Uncharacterized protein</fullName>
    </submittedName>
</protein>
<dbReference type="AlphaFoldDB" id="A0A0F9RJ71"/>
<comment type="caution">
    <text evidence="1">The sequence shown here is derived from an EMBL/GenBank/DDBJ whole genome shotgun (WGS) entry which is preliminary data.</text>
</comment>
<dbReference type="EMBL" id="LAZR01000839">
    <property type="protein sequence ID" value="KKN56555.1"/>
    <property type="molecule type" value="Genomic_DNA"/>
</dbReference>